<comment type="caution">
    <text evidence="2">The sequence shown here is derived from an EMBL/GenBank/DDBJ whole genome shotgun (WGS) entry which is preliminary data.</text>
</comment>
<accession>A0A7Y9LVS2</accession>
<evidence type="ECO:0000313" key="2">
    <source>
        <dbReference type="EMBL" id="NYE96509.1"/>
    </source>
</evidence>
<gene>
    <name evidence="2" type="ORF">FHU41_002759</name>
</gene>
<feature type="transmembrane region" description="Helical" evidence="1">
    <location>
        <begin position="35"/>
        <end position="56"/>
    </location>
</feature>
<keyword evidence="1" id="KW-0812">Transmembrane</keyword>
<evidence type="ECO:0000313" key="3">
    <source>
        <dbReference type="Proteomes" id="UP000521748"/>
    </source>
</evidence>
<evidence type="ECO:0000256" key="1">
    <source>
        <dbReference type="SAM" id="Phobius"/>
    </source>
</evidence>
<dbReference type="AlphaFoldDB" id="A0A7Y9LVS2"/>
<keyword evidence="1" id="KW-0472">Membrane</keyword>
<organism evidence="2 3">
    <name type="scientific">Psychromicrobium silvestre</name>
    <dbReference type="NCBI Taxonomy" id="1645614"/>
    <lineage>
        <taxon>Bacteria</taxon>
        <taxon>Bacillati</taxon>
        <taxon>Actinomycetota</taxon>
        <taxon>Actinomycetes</taxon>
        <taxon>Micrococcales</taxon>
        <taxon>Micrococcaceae</taxon>
        <taxon>Psychromicrobium</taxon>
    </lineage>
</organism>
<protein>
    <submittedName>
        <fullName evidence="2">Uncharacterized protein</fullName>
    </submittedName>
</protein>
<keyword evidence="3" id="KW-1185">Reference proteome</keyword>
<dbReference type="EMBL" id="JACBYQ010000002">
    <property type="protein sequence ID" value="NYE96509.1"/>
    <property type="molecule type" value="Genomic_DNA"/>
</dbReference>
<reference evidence="2 3" key="1">
    <citation type="submission" date="2020-07" db="EMBL/GenBank/DDBJ databases">
        <title>Sequencing the genomes of 1000 actinobacteria strains.</title>
        <authorList>
            <person name="Klenk H.-P."/>
        </authorList>
    </citation>
    <scope>NUCLEOTIDE SEQUENCE [LARGE SCALE GENOMIC DNA]</scope>
    <source>
        <strain evidence="2 3">DSM 102047</strain>
    </source>
</reference>
<feature type="transmembrane region" description="Helical" evidence="1">
    <location>
        <begin position="12"/>
        <end position="29"/>
    </location>
</feature>
<name>A0A7Y9LVS2_9MICC</name>
<sequence length="70" mass="6814">MYGSGPNIGGGGLVTALGSGVAGVGSLAYTGFSSFAVALFAVCLVACGTVLLRVLAVRKQPVNREGNAGL</sequence>
<proteinExistence type="predicted"/>
<keyword evidence="1" id="KW-1133">Transmembrane helix</keyword>
<dbReference type="Proteomes" id="UP000521748">
    <property type="component" value="Unassembled WGS sequence"/>
</dbReference>